<dbReference type="Proteomes" id="UP000053330">
    <property type="component" value="Unassembled WGS sequence"/>
</dbReference>
<dbReference type="EMBL" id="KK760217">
    <property type="protein sequence ID" value="KFP44688.1"/>
    <property type="molecule type" value="Genomic_DNA"/>
</dbReference>
<organism evidence="7 8">
    <name type="scientific">Chlamydotis macqueenii</name>
    <name type="common">Macqueen's bustard</name>
    <dbReference type="NCBI Taxonomy" id="187382"/>
    <lineage>
        <taxon>Eukaryota</taxon>
        <taxon>Metazoa</taxon>
        <taxon>Chordata</taxon>
        <taxon>Craniata</taxon>
        <taxon>Vertebrata</taxon>
        <taxon>Euteleostomi</taxon>
        <taxon>Archelosauria</taxon>
        <taxon>Archosauria</taxon>
        <taxon>Dinosauria</taxon>
        <taxon>Saurischia</taxon>
        <taxon>Theropoda</taxon>
        <taxon>Coelurosauria</taxon>
        <taxon>Aves</taxon>
        <taxon>Neognathae</taxon>
        <taxon>Neoaves</taxon>
        <taxon>Otidimorphae</taxon>
        <taxon>Otidiformes</taxon>
        <taxon>Otididae</taxon>
        <taxon>Chlamydotis</taxon>
    </lineage>
</organism>
<dbReference type="InterPro" id="IPR022049">
    <property type="entry name" value="FAM69_kinase_dom"/>
</dbReference>
<evidence type="ECO:0000256" key="3">
    <source>
        <dbReference type="ARBA" id="ARBA00022525"/>
    </source>
</evidence>
<feature type="non-terminal residue" evidence="7">
    <location>
        <position position="1"/>
    </location>
</feature>
<keyword evidence="8" id="KW-1185">Reference proteome</keyword>
<dbReference type="PANTHER" id="PTHR32073">
    <property type="entry name" value="GH11358P"/>
    <property type="match status" value="1"/>
</dbReference>
<gene>
    <name evidence="7" type="ORF">N324_06375</name>
</gene>
<comment type="similarity">
    <text evidence="2">Belongs to the DIPK family.</text>
</comment>
<sequence>RVTDLLMLLLVLALSCNPSTAATASPSVPHAKPSYSFGRTFLGLDKCNACIGTSICKKFFKEEIRFDTWLSSHLKLPPSYLLSYSGNYTDDAKSWRLVDITRLTSKYQHDRADKRICTSLMKTKTCSLERALRRTHRLLENKPLCHVFPSHQGLSSPMLRCPSQRLLDRIVRRYAEVPDAGSIYMDHLTDRDKLRLLYTLSVNSHPILLQIFPDVEGWPFPRYLGSCGRLVVSASTRPLRDFYDATPEVAADLALQLLAVLRYLGNNDLNYFFYFTHVDAGTFGVFSNGHLFIRDASTLGIIDKEEGSQLMHGQQEYKDIFSCLTVDCQSAFVSCNSISEKHSLIMVCQELLPKLLKGKFLQPVQEKIDSFLQHCADGLASDQGVNKAVAKLAELLKPLRSCDSRFAYRYPDCKYSDKY</sequence>
<dbReference type="InterPro" id="IPR020519">
    <property type="entry name" value="DIPK2A/B"/>
</dbReference>
<dbReference type="GO" id="GO:0005576">
    <property type="term" value="C:extracellular region"/>
    <property type="evidence" value="ECO:0007669"/>
    <property type="project" value="UniProtKB-SubCell"/>
</dbReference>
<name>A0A091KZ31_9AVES</name>
<feature type="signal peptide" evidence="5">
    <location>
        <begin position="1"/>
        <end position="21"/>
    </location>
</feature>
<evidence type="ECO:0000259" key="6">
    <source>
        <dbReference type="Pfam" id="PF12260"/>
    </source>
</evidence>
<evidence type="ECO:0000313" key="7">
    <source>
        <dbReference type="EMBL" id="KFP44688.1"/>
    </source>
</evidence>
<proteinExistence type="inferred from homology"/>
<evidence type="ECO:0000256" key="4">
    <source>
        <dbReference type="ARBA" id="ARBA00022729"/>
    </source>
</evidence>
<dbReference type="PANTHER" id="PTHR32073:SF8">
    <property type="entry name" value="DIVERGENT PROTEIN KINASE DOMAIN 2B"/>
    <property type="match status" value="1"/>
</dbReference>
<keyword evidence="4 5" id="KW-0732">Signal</keyword>
<evidence type="ECO:0000313" key="8">
    <source>
        <dbReference type="Proteomes" id="UP000053330"/>
    </source>
</evidence>
<dbReference type="Pfam" id="PF12260">
    <property type="entry name" value="PIP49_C"/>
    <property type="match status" value="1"/>
</dbReference>
<accession>A0A091KZ31</accession>
<comment type="subcellular location">
    <subcellularLocation>
        <location evidence="1">Secreted</location>
    </subcellularLocation>
</comment>
<feature type="chain" id="PRO_5001876218" evidence="5">
    <location>
        <begin position="22"/>
        <end position="419"/>
    </location>
</feature>
<reference evidence="7 8" key="1">
    <citation type="submission" date="2014-04" db="EMBL/GenBank/DDBJ databases">
        <title>Genome evolution of avian class.</title>
        <authorList>
            <person name="Zhang G."/>
            <person name="Li C."/>
        </authorList>
    </citation>
    <scope>NUCLEOTIDE SEQUENCE [LARGE SCALE GENOMIC DNA]</scope>
    <source>
        <strain evidence="7">BGI_N324</strain>
    </source>
</reference>
<feature type="domain" description="FAM69 protein-kinase" evidence="6">
    <location>
        <begin position="197"/>
        <end position="377"/>
    </location>
</feature>
<feature type="non-terminal residue" evidence="7">
    <location>
        <position position="419"/>
    </location>
</feature>
<dbReference type="AlphaFoldDB" id="A0A091KZ31"/>
<protein>
    <submittedName>
        <fullName evidence="7">Deleted in autism-related protein 1</fullName>
    </submittedName>
</protein>
<evidence type="ECO:0000256" key="5">
    <source>
        <dbReference type="SAM" id="SignalP"/>
    </source>
</evidence>
<keyword evidence="3" id="KW-0964">Secreted</keyword>
<evidence type="ECO:0000256" key="2">
    <source>
        <dbReference type="ARBA" id="ARBA00006338"/>
    </source>
</evidence>
<evidence type="ECO:0000256" key="1">
    <source>
        <dbReference type="ARBA" id="ARBA00004613"/>
    </source>
</evidence>